<gene>
    <name evidence="4" type="ORF">DSTB1V02_LOCUS12159</name>
</gene>
<dbReference type="AlphaFoldDB" id="A0A7R9AET6"/>
<dbReference type="InterPro" id="IPR050403">
    <property type="entry name" value="Myosin_RLC"/>
</dbReference>
<dbReference type="EMBL" id="LR903907">
    <property type="protein sequence ID" value="CAD7252401.1"/>
    <property type="molecule type" value="Genomic_DNA"/>
</dbReference>
<dbReference type="PANTHER" id="PTHR23049">
    <property type="entry name" value="MYOSIN REGULATORY LIGHT CHAIN 2"/>
    <property type="match status" value="1"/>
</dbReference>
<dbReference type="GO" id="GO:0005509">
    <property type="term" value="F:calcium ion binding"/>
    <property type="evidence" value="ECO:0007669"/>
    <property type="project" value="InterPro"/>
</dbReference>
<dbReference type="SUPFAM" id="SSF47473">
    <property type="entry name" value="EF-hand"/>
    <property type="match status" value="1"/>
</dbReference>
<sequence length="161" mass="18012">GGDPPSRENEGTGEHTGLSLSLRQAFQLIDNNKDGVIDKHDLRKTYESLGISATESELEKMMSEAPGAINFTMFLTLFGEKFASVADPEELGMAFKAWDPEIKGLVDEDTIRHDLMTWGDKFTTQECDLALRDAPIYEKEGKSWIDYPNYVKVICGGEEEE</sequence>
<dbReference type="PROSITE" id="PS50222">
    <property type="entry name" value="EF_HAND_2"/>
    <property type="match status" value="1"/>
</dbReference>
<evidence type="ECO:0000313" key="5">
    <source>
        <dbReference type="Proteomes" id="UP000677054"/>
    </source>
</evidence>
<feature type="domain" description="EF-hand" evidence="3">
    <location>
        <begin position="22"/>
        <end position="52"/>
    </location>
</feature>
<dbReference type="OrthoDB" id="429467at2759"/>
<accession>A0A7R9AET6</accession>
<dbReference type="PROSITE" id="PS00018">
    <property type="entry name" value="EF_HAND_1"/>
    <property type="match status" value="1"/>
</dbReference>
<feature type="non-terminal residue" evidence="4">
    <location>
        <position position="161"/>
    </location>
</feature>
<evidence type="ECO:0000313" key="4">
    <source>
        <dbReference type="EMBL" id="CAD7252401.1"/>
    </source>
</evidence>
<keyword evidence="1" id="KW-0677">Repeat</keyword>
<protein>
    <recommendedName>
        <fullName evidence="3">EF-hand domain-containing protein</fullName>
    </recommendedName>
</protein>
<dbReference type="CDD" id="cd00051">
    <property type="entry name" value="EFh"/>
    <property type="match status" value="1"/>
</dbReference>
<evidence type="ECO:0000259" key="3">
    <source>
        <dbReference type="PROSITE" id="PS50222"/>
    </source>
</evidence>
<name>A0A7R9AET6_9CRUS</name>
<dbReference type="FunFam" id="1.10.238.10:FF:000001">
    <property type="entry name" value="Calmodulin 1"/>
    <property type="match status" value="1"/>
</dbReference>
<dbReference type="InterPro" id="IPR011992">
    <property type="entry name" value="EF-hand-dom_pair"/>
</dbReference>
<dbReference type="InterPro" id="IPR018247">
    <property type="entry name" value="EF_Hand_1_Ca_BS"/>
</dbReference>
<reference evidence="4" key="1">
    <citation type="submission" date="2020-11" db="EMBL/GenBank/DDBJ databases">
        <authorList>
            <person name="Tran Van P."/>
        </authorList>
    </citation>
    <scope>NUCLEOTIDE SEQUENCE</scope>
</reference>
<keyword evidence="2" id="KW-0106">Calcium</keyword>
<evidence type="ECO:0000256" key="1">
    <source>
        <dbReference type="ARBA" id="ARBA00022737"/>
    </source>
</evidence>
<keyword evidence="5" id="KW-1185">Reference proteome</keyword>
<dbReference type="Proteomes" id="UP000677054">
    <property type="component" value="Unassembled WGS sequence"/>
</dbReference>
<organism evidence="4">
    <name type="scientific">Darwinula stevensoni</name>
    <dbReference type="NCBI Taxonomy" id="69355"/>
    <lineage>
        <taxon>Eukaryota</taxon>
        <taxon>Metazoa</taxon>
        <taxon>Ecdysozoa</taxon>
        <taxon>Arthropoda</taxon>
        <taxon>Crustacea</taxon>
        <taxon>Oligostraca</taxon>
        <taxon>Ostracoda</taxon>
        <taxon>Podocopa</taxon>
        <taxon>Podocopida</taxon>
        <taxon>Darwinulocopina</taxon>
        <taxon>Darwinuloidea</taxon>
        <taxon>Darwinulidae</taxon>
        <taxon>Darwinula</taxon>
    </lineage>
</organism>
<dbReference type="EMBL" id="CAJPEV010004390">
    <property type="protein sequence ID" value="CAG0901711.1"/>
    <property type="molecule type" value="Genomic_DNA"/>
</dbReference>
<proteinExistence type="predicted"/>
<dbReference type="InterPro" id="IPR002048">
    <property type="entry name" value="EF_hand_dom"/>
</dbReference>
<dbReference type="Pfam" id="PF13499">
    <property type="entry name" value="EF-hand_7"/>
    <property type="match status" value="1"/>
</dbReference>
<dbReference type="Gene3D" id="1.10.238.10">
    <property type="entry name" value="EF-hand"/>
    <property type="match status" value="2"/>
</dbReference>
<evidence type="ECO:0000256" key="2">
    <source>
        <dbReference type="ARBA" id="ARBA00022837"/>
    </source>
</evidence>